<evidence type="ECO:0000313" key="1">
    <source>
        <dbReference type="EMBL" id="RYQ96988.1"/>
    </source>
</evidence>
<evidence type="ECO:0000313" key="2">
    <source>
        <dbReference type="Proteomes" id="UP000289738"/>
    </source>
</evidence>
<gene>
    <name evidence="1" type="ORF">Ahy_B08g092949</name>
</gene>
<dbReference type="Proteomes" id="UP000289738">
    <property type="component" value="Chromosome B08"/>
</dbReference>
<accession>A0A444Y4Z5</accession>
<proteinExistence type="predicted"/>
<dbReference type="EMBL" id="SDMP01000018">
    <property type="protein sequence ID" value="RYQ96988.1"/>
    <property type="molecule type" value="Genomic_DNA"/>
</dbReference>
<organism evidence="1 2">
    <name type="scientific">Arachis hypogaea</name>
    <name type="common">Peanut</name>
    <dbReference type="NCBI Taxonomy" id="3818"/>
    <lineage>
        <taxon>Eukaryota</taxon>
        <taxon>Viridiplantae</taxon>
        <taxon>Streptophyta</taxon>
        <taxon>Embryophyta</taxon>
        <taxon>Tracheophyta</taxon>
        <taxon>Spermatophyta</taxon>
        <taxon>Magnoliopsida</taxon>
        <taxon>eudicotyledons</taxon>
        <taxon>Gunneridae</taxon>
        <taxon>Pentapetalae</taxon>
        <taxon>rosids</taxon>
        <taxon>fabids</taxon>
        <taxon>Fabales</taxon>
        <taxon>Fabaceae</taxon>
        <taxon>Papilionoideae</taxon>
        <taxon>50 kb inversion clade</taxon>
        <taxon>dalbergioids sensu lato</taxon>
        <taxon>Dalbergieae</taxon>
        <taxon>Pterocarpus clade</taxon>
        <taxon>Arachis</taxon>
    </lineage>
</organism>
<keyword evidence="2" id="KW-1185">Reference proteome</keyword>
<reference evidence="1 2" key="1">
    <citation type="submission" date="2019-01" db="EMBL/GenBank/DDBJ databases">
        <title>Sequencing of cultivated peanut Arachis hypogaea provides insights into genome evolution and oil improvement.</title>
        <authorList>
            <person name="Chen X."/>
        </authorList>
    </citation>
    <scope>NUCLEOTIDE SEQUENCE [LARGE SCALE GENOMIC DNA]</scope>
    <source>
        <strain evidence="2">cv. Fuhuasheng</strain>
        <tissue evidence="1">Leaves</tissue>
    </source>
</reference>
<protein>
    <submittedName>
        <fullName evidence="1">Uncharacterized protein</fullName>
    </submittedName>
</protein>
<sequence>MNKNNAKNFAAYSLVEVQSEVNKFISEDRTHPAVESIYDELNRLISILQRIGYNPHTNIVLHNVGQEKNLNPSHTIVRNLLLFLLYSESPMVLAIEGKIKYLSIDFLYSRGLATSDSYTRHVLHCVQENDFVEAKRL</sequence>
<comment type="caution">
    <text evidence="1">The sequence shown here is derived from an EMBL/GenBank/DDBJ whole genome shotgun (WGS) entry which is preliminary data.</text>
</comment>
<name>A0A444Y4Z5_ARAHY</name>
<dbReference type="AlphaFoldDB" id="A0A444Y4Z5"/>